<sequence>MAHGNDEIDTGEATGSTNDATGTATRPGGDRTGDGGDGGDRGDDLPDLPPEVREAVPDWDDEYFDRVADRLMHAYDLEKDVRVDPAVGGAGPRGRGPRHEDRFAMRGELRVESSKHMFHPSVQYANHHMREFLYADRRASVSVADIEELVELGHELADQRVEPNDEHRATEFTFVLVVPEIPADVRSFVDGFKERTLLRFGFHGHYEIHCCVVAPDREEIVASDRTEIDGAFALWEDLEDGDGGLLARVRGLVSL</sequence>
<keyword evidence="4" id="KW-1185">Reference proteome</keyword>
<protein>
    <recommendedName>
        <fullName evidence="2">DUF8052 domain-containing protein</fullName>
    </recommendedName>
</protein>
<gene>
    <name evidence="3" type="ORF">SAMN05444422_102458</name>
</gene>
<feature type="region of interest" description="Disordered" evidence="1">
    <location>
        <begin position="1"/>
        <end position="59"/>
    </location>
</feature>
<accession>A0A1I1EIE5</accession>
<evidence type="ECO:0000256" key="1">
    <source>
        <dbReference type="SAM" id="MobiDB-lite"/>
    </source>
</evidence>
<proteinExistence type="predicted"/>
<feature type="domain" description="DUF8052" evidence="2">
    <location>
        <begin position="61"/>
        <end position="232"/>
    </location>
</feature>
<dbReference type="InterPro" id="IPR058365">
    <property type="entry name" value="DUF8052"/>
</dbReference>
<name>A0A1I1EIE5_NATHA</name>
<reference evidence="4" key="1">
    <citation type="submission" date="2016-10" db="EMBL/GenBank/DDBJ databases">
        <authorList>
            <person name="Varghese N."/>
            <person name="Submissions S."/>
        </authorList>
    </citation>
    <scope>NUCLEOTIDE SEQUENCE [LARGE SCALE GENOMIC DNA]</scope>
    <source>
        <strain evidence="4">DSM 13078</strain>
    </source>
</reference>
<dbReference type="EMBL" id="FOKW01000002">
    <property type="protein sequence ID" value="SFB86446.1"/>
    <property type="molecule type" value="Genomic_DNA"/>
</dbReference>
<dbReference type="AlphaFoldDB" id="A0A1I1EIE5"/>
<dbReference type="Pfam" id="PF26226">
    <property type="entry name" value="DUF8052"/>
    <property type="match status" value="1"/>
</dbReference>
<dbReference type="RefSeq" id="WP_089786317.1">
    <property type="nucleotide sequence ID" value="NZ_FOKW01000002.1"/>
</dbReference>
<feature type="compositionally biased region" description="Basic and acidic residues" evidence="1">
    <location>
        <begin position="28"/>
        <end position="56"/>
    </location>
</feature>
<organism evidence="3 4">
    <name type="scientific">Natronobacterium haloterrestre</name>
    <name type="common">Halobiforma haloterrestris</name>
    <dbReference type="NCBI Taxonomy" id="148448"/>
    <lineage>
        <taxon>Archaea</taxon>
        <taxon>Methanobacteriati</taxon>
        <taxon>Methanobacteriota</taxon>
        <taxon>Stenosarchaea group</taxon>
        <taxon>Halobacteria</taxon>
        <taxon>Halobacteriales</taxon>
        <taxon>Natrialbaceae</taxon>
        <taxon>Natronobacterium</taxon>
    </lineage>
</organism>
<evidence type="ECO:0000259" key="2">
    <source>
        <dbReference type="Pfam" id="PF26226"/>
    </source>
</evidence>
<dbReference type="Proteomes" id="UP000199161">
    <property type="component" value="Unassembled WGS sequence"/>
</dbReference>
<dbReference type="OrthoDB" id="210068at2157"/>
<evidence type="ECO:0000313" key="4">
    <source>
        <dbReference type="Proteomes" id="UP000199161"/>
    </source>
</evidence>
<evidence type="ECO:0000313" key="3">
    <source>
        <dbReference type="EMBL" id="SFB86446.1"/>
    </source>
</evidence>